<gene>
    <name evidence="2" type="ORF">F2Q68_00039658</name>
</gene>
<dbReference type="EMBL" id="QGKW02000007">
    <property type="protein sequence ID" value="KAF2618846.1"/>
    <property type="molecule type" value="Genomic_DNA"/>
</dbReference>
<name>A0A8S9MN44_BRACR</name>
<sequence>MENESTDNWFILNATLTLSSQERTLRNSTPKLVSYCPYQTDYEATPTILSFLMYNLWLLQLLIFLAVIGSGGLRLGTKHFKLTHFVEVSLYLEEVDADAAKCLVYVSDVLL</sequence>
<feature type="transmembrane region" description="Helical" evidence="1">
    <location>
        <begin position="51"/>
        <end position="73"/>
    </location>
</feature>
<organism evidence="2 3">
    <name type="scientific">Brassica cretica</name>
    <name type="common">Mustard</name>
    <dbReference type="NCBI Taxonomy" id="69181"/>
    <lineage>
        <taxon>Eukaryota</taxon>
        <taxon>Viridiplantae</taxon>
        <taxon>Streptophyta</taxon>
        <taxon>Embryophyta</taxon>
        <taxon>Tracheophyta</taxon>
        <taxon>Spermatophyta</taxon>
        <taxon>Magnoliopsida</taxon>
        <taxon>eudicotyledons</taxon>
        <taxon>Gunneridae</taxon>
        <taxon>Pentapetalae</taxon>
        <taxon>rosids</taxon>
        <taxon>malvids</taxon>
        <taxon>Brassicales</taxon>
        <taxon>Brassicaceae</taxon>
        <taxon>Brassiceae</taxon>
        <taxon>Brassica</taxon>
    </lineage>
</organism>
<evidence type="ECO:0000313" key="2">
    <source>
        <dbReference type="EMBL" id="KAF2618846.1"/>
    </source>
</evidence>
<protein>
    <submittedName>
        <fullName evidence="2">Uncharacterized protein</fullName>
    </submittedName>
</protein>
<accession>A0A8S9MN44</accession>
<dbReference type="Proteomes" id="UP000712281">
    <property type="component" value="Unassembled WGS sequence"/>
</dbReference>
<keyword evidence="1" id="KW-1133">Transmembrane helix</keyword>
<comment type="caution">
    <text evidence="2">The sequence shown here is derived from an EMBL/GenBank/DDBJ whole genome shotgun (WGS) entry which is preliminary data.</text>
</comment>
<proteinExistence type="predicted"/>
<evidence type="ECO:0000256" key="1">
    <source>
        <dbReference type="SAM" id="Phobius"/>
    </source>
</evidence>
<keyword evidence="1" id="KW-0812">Transmembrane</keyword>
<dbReference type="AlphaFoldDB" id="A0A8S9MN44"/>
<evidence type="ECO:0000313" key="3">
    <source>
        <dbReference type="Proteomes" id="UP000712281"/>
    </source>
</evidence>
<keyword evidence="1" id="KW-0472">Membrane</keyword>
<reference evidence="2" key="1">
    <citation type="submission" date="2019-12" db="EMBL/GenBank/DDBJ databases">
        <title>Genome sequencing and annotation of Brassica cretica.</title>
        <authorList>
            <person name="Studholme D.J."/>
            <person name="Sarris P.F."/>
        </authorList>
    </citation>
    <scope>NUCLEOTIDE SEQUENCE</scope>
    <source>
        <strain evidence="2">PFS-001/15</strain>
        <tissue evidence="2">Leaf</tissue>
    </source>
</reference>